<evidence type="ECO:0000313" key="9">
    <source>
        <dbReference type="EMBL" id="MDR7329223.1"/>
    </source>
</evidence>
<comment type="subcellular location">
    <subcellularLocation>
        <location evidence="1 8">Cell membrane</location>
        <topology evidence="1 8">Multi-pass membrane protein</topology>
    </subcellularLocation>
</comment>
<keyword evidence="6 8" id="KW-1133">Transmembrane helix</keyword>
<evidence type="ECO:0000256" key="4">
    <source>
        <dbReference type="ARBA" id="ARBA00022475"/>
    </source>
</evidence>
<feature type="transmembrane region" description="Helical" evidence="8">
    <location>
        <begin position="43"/>
        <end position="60"/>
    </location>
</feature>
<protein>
    <recommendedName>
        <fullName evidence="8">Probable membrane transporter protein</fullName>
    </recommendedName>
</protein>
<dbReference type="PANTHER" id="PTHR30269:SF37">
    <property type="entry name" value="MEMBRANE TRANSPORTER PROTEIN"/>
    <property type="match status" value="1"/>
</dbReference>
<evidence type="ECO:0000256" key="8">
    <source>
        <dbReference type="RuleBase" id="RU363041"/>
    </source>
</evidence>
<name>A0ABU1ZZA7_9CORY</name>
<feature type="transmembrane region" description="Helical" evidence="8">
    <location>
        <begin position="225"/>
        <end position="243"/>
    </location>
</feature>
<evidence type="ECO:0000256" key="1">
    <source>
        <dbReference type="ARBA" id="ARBA00004651"/>
    </source>
</evidence>
<feature type="transmembrane region" description="Helical" evidence="8">
    <location>
        <begin position="94"/>
        <end position="113"/>
    </location>
</feature>
<dbReference type="Proteomes" id="UP001180840">
    <property type="component" value="Unassembled WGS sequence"/>
</dbReference>
<evidence type="ECO:0000256" key="6">
    <source>
        <dbReference type="ARBA" id="ARBA00022989"/>
    </source>
</evidence>
<accession>A0ABU1ZZA7</accession>
<proteinExistence type="inferred from homology"/>
<evidence type="ECO:0000256" key="2">
    <source>
        <dbReference type="ARBA" id="ARBA00009142"/>
    </source>
</evidence>
<evidence type="ECO:0000256" key="3">
    <source>
        <dbReference type="ARBA" id="ARBA00022448"/>
    </source>
</evidence>
<keyword evidence="5 8" id="KW-0812">Transmembrane</keyword>
<sequence length="245" mass="25415">MMLLIVFLVVAVGALMQRISGMGVGLIAGPVLAILLGPVEGILVINVIAFINAVVTTWTVRDRVDWKKFALIGGALIFGIVPGALLVANTNSALLQILLGVLLLLALAVTTFAKPYIPKVEGKVPAAVSGVIGGFMNTLGGIAGPAITVYAQASRWDQRTYAATLQPIFMVAGALSFLAKVLAGAGDLSNTDPWLWPVAIVALFLGVFLGVKLEDRFSKATARRIALSLATLGGVTAIIRGVSAL</sequence>
<dbReference type="PANTHER" id="PTHR30269">
    <property type="entry name" value="TRANSMEMBRANE PROTEIN YFCA"/>
    <property type="match status" value="1"/>
</dbReference>
<reference evidence="9" key="1">
    <citation type="submission" date="2023-07" db="EMBL/GenBank/DDBJ databases">
        <title>Sequencing the genomes of 1000 actinobacteria strains.</title>
        <authorList>
            <person name="Klenk H.-P."/>
        </authorList>
    </citation>
    <scope>NUCLEOTIDE SEQUENCE</scope>
    <source>
        <strain evidence="9">DSM 107476</strain>
    </source>
</reference>
<keyword evidence="4 8" id="KW-1003">Cell membrane</keyword>
<keyword evidence="10" id="KW-1185">Reference proteome</keyword>
<dbReference type="Pfam" id="PF01925">
    <property type="entry name" value="TauE"/>
    <property type="match status" value="1"/>
</dbReference>
<dbReference type="RefSeq" id="WP_290198185.1">
    <property type="nucleotide sequence ID" value="NZ_CP047654.1"/>
</dbReference>
<evidence type="ECO:0000256" key="7">
    <source>
        <dbReference type="ARBA" id="ARBA00023136"/>
    </source>
</evidence>
<evidence type="ECO:0000313" key="10">
    <source>
        <dbReference type="Proteomes" id="UP001180840"/>
    </source>
</evidence>
<gene>
    <name evidence="9" type="ORF">J2S39_000899</name>
</gene>
<feature type="transmembrane region" description="Helical" evidence="8">
    <location>
        <begin position="194"/>
        <end position="213"/>
    </location>
</feature>
<comment type="similarity">
    <text evidence="2 8">Belongs to the 4-toluene sulfonate uptake permease (TSUP) (TC 2.A.102) family.</text>
</comment>
<keyword evidence="7 8" id="KW-0472">Membrane</keyword>
<dbReference type="EMBL" id="JAVDXZ010000001">
    <property type="protein sequence ID" value="MDR7329223.1"/>
    <property type="molecule type" value="Genomic_DNA"/>
</dbReference>
<evidence type="ECO:0000256" key="5">
    <source>
        <dbReference type="ARBA" id="ARBA00022692"/>
    </source>
</evidence>
<dbReference type="InterPro" id="IPR002781">
    <property type="entry name" value="TM_pro_TauE-like"/>
</dbReference>
<comment type="caution">
    <text evidence="9">The sequence shown here is derived from an EMBL/GenBank/DDBJ whole genome shotgun (WGS) entry which is preliminary data.</text>
</comment>
<feature type="transmembrane region" description="Helical" evidence="8">
    <location>
        <begin position="69"/>
        <end position="88"/>
    </location>
</feature>
<keyword evidence="3" id="KW-0813">Transport</keyword>
<feature type="transmembrane region" description="Helical" evidence="8">
    <location>
        <begin position="161"/>
        <end position="182"/>
    </location>
</feature>
<dbReference type="InterPro" id="IPR052017">
    <property type="entry name" value="TSUP"/>
</dbReference>
<organism evidence="9 10">
    <name type="scientific">Corynebacterium guangdongense</name>
    <dbReference type="NCBI Taxonomy" id="1783348"/>
    <lineage>
        <taxon>Bacteria</taxon>
        <taxon>Bacillati</taxon>
        <taxon>Actinomycetota</taxon>
        <taxon>Actinomycetes</taxon>
        <taxon>Mycobacteriales</taxon>
        <taxon>Corynebacteriaceae</taxon>
        <taxon>Corynebacterium</taxon>
    </lineage>
</organism>